<keyword evidence="6 8" id="KW-0472">Membrane</keyword>
<accession>A0A8H3TU65</accession>
<evidence type="ECO:0000256" key="5">
    <source>
        <dbReference type="ARBA" id="ARBA00022989"/>
    </source>
</evidence>
<feature type="compositionally biased region" description="Basic and acidic residues" evidence="7">
    <location>
        <begin position="1"/>
        <end position="15"/>
    </location>
</feature>
<dbReference type="PANTHER" id="PTHR13018">
    <property type="entry name" value="PROBABLE MEMBRANE PROTEIN DUF221-RELATED"/>
    <property type="match status" value="1"/>
</dbReference>
<feature type="domain" description="CSC1/OSCA1-like 7TM region" evidence="9">
    <location>
        <begin position="606"/>
        <end position="880"/>
    </location>
</feature>
<evidence type="ECO:0000256" key="7">
    <source>
        <dbReference type="SAM" id="MobiDB-lite"/>
    </source>
</evidence>
<name>A0A8H3TU65_9TREE</name>
<gene>
    <name evidence="12" type="ORF">NliqN6_4018</name>
</gene>
<feature type="transmembrane region" description="Helical" evidence="8">
    <location>
        <begin position="165"/>
        <end position="187"/>
    </location>
</feature>
<evidence type="ECO:0008006" key="14">
    <source>
        <dbReference type="Google" id="ProtNLM"/>
    </source>
</evidence>
<feature type="domain" description="CSC1/OSCA1-like cytosolic" evidence="11">
    <location>
        <begin position="382"/>
        <end position="593"/>
    </location>
</feature>
<feature type="transmembrane region" description="Helical" evidence="8">
    <location>
        <begin position="703"/>
        <end position="730"/>
    </location>
</feature>
<feature type="compositionally biased region" description="Polar residues" evidence="7">
    <location>
        <begin position="253"/>
        <end position="274"/>
    </location>
</feature>
<sequence>MDHEAHELQPRKLGDTKPLPPLPPLKISGERMDDSPVIRAERARDTLGSQEAWEFAYLYQPRAWNAVQPSEPLPKWPLLWMWKTMSFPESKMPDRVGIDCTSHIRFLRGCVFYVVLHMCTTLVVLLPLHLVYAPDDLAKSSMLRAGISITGSEQEKKWLWVHVVLLYWLCLTWILTLIWVIWGVLMYRKRNVAEQKFQLQHVANKAKRPTRLNVIKEKTEPSTLRQTFTREDITDGKPPVNLTRSDLVDSTLEETSANTSNPADNDQPTVSTESLGLDAPGYKRYRTILVTNIPPIMRSEEALQQYFMENLSKSKPSNEWKDVIPDFVKKQLDRTQELVASPRTSFQDLPRSRNGSMLDGMTGISQAFALRNLAFYGETDVSIVEEVVLVRKLSELGALRQRRAEVIARLEAAHVRLAKRIIKDMMKHHKSLIERNPEEVDTEKRDPEEILRMADRLKVYKTIKPFLPSEECEADADGSKETSPFATVWEAFLSLPPEVLDPYQPVTRKLGTTNTVNVPLIDYLGSKLKIITEKMEKLKSQPITEFTPASSAFVTFTSAKLARRALKELSSHPLYALGCRTQPAPDYSDLIWPRLNKSVFRADQVRSWVIAIALFVVTLLWIFPVSALCGLASITTISSVIPALADYLNRHPSAGSFFEDVVPIILVAGLTIAVCPLLLLVANKAETLICGYQVHNSVLWRNWVFLMVNVLIFFSIGKAVIQSYIFSTYFSVDSVLNNVASAFPSAAPYYASYLLLQTVIQSFFELFRLGLPLLFYVFSTCRAITPRKRAQRLAHSTISWFFSIPNSLLAMAVVNLFTIYNPLVLPFAFVYYSFSFINYKRSILYVYGRRYENNGRRNCVRYLRYSLDSLLVTQFSMLAFMIILKQKALAALTGIMLPITVFVKLAGTRLVKYRFDRLRQIESDQIDAARTGKDRVRSQIIKSPEMLWFRILAWPWRMFDRYFTLPVVHKVASELPDVQWHQPALPPTTSLEIPNAVVGHPYSPQWDDIPSRDRMQSYKHQPWYYDCVQKWLWLPRDPLSTLDLEDTVEVSLCLVTSQAAAELRRLAPAEASAHDLQEKLTVKTPAELPRLDSGQSRIGTAVEDEDDEEDDPRTNLIGRTSRRVVRLLSHRRRPEESASPGVKRSFTRINSHRYRSASTRRRSINIVSNEATMAAAAKEELEESEKLRILEAKQAEAEMRAQYTDPNHHLPWYKAPFRQA</sequence>
<feature type="region of interest" description="Disordered" evidence="7">
    <location>
        <begin position="1084"/>
        <end position="1115"/>
    </location>
</feature>
<feature type="transmembrane region" description="Helical" evidence="8">
    <location>
        <begin position="889"/>
        <end position="911"/>
    </location>
</feature>
<feature type="compositionally biased region" description="Acidic residues" evidence="7">
    <location>
        <begin position="1102"/>
        <end position="1111"/>
    </location>
</feature>
<dbReference type="InterPro" id="IPR032880">
    <property type="entry name" value="CSC1/OSCA1-like_N"/>
</dbReference>
<organism evidence="12 13">
    <name type="scientific">Naganishia liquefaciens</name>
    <dbReference type="NCBI Taxonomy" id="104408"/>
    <lineage>
        <taxon>Eukaryota</taxon>
        <taxon>Fungi</taxon>
        <taxon>Dikarya</taxon>
        <taxon>Basidiomycota</taxon>
        <taxon>Agaricomycotina</taxon>
        <taxon>Tremellomycetes</taxon>
        <taxon>Filobasidiales</taxon>
        <taxon>Filobasidiaceae</taxon>
        <taxon>Naganishia</taxon>
    </lineage>
</organism>
<evidence type="ECO:0000259" key="10">
    <source>
        <dbReference type="Pfam" id="PF13967"/>
    </source>
</evidence>
<reference evidence="12" key="1">
    <citation type="submission" date="2020-07" db="EMBL/GenBank/DDBJ databases">
        <title>Draft Genome Sequence of a Deep-Sea Yeast, Naganishia (Cryptococcus) liquefaciens strain N6.</title>
        <authorList>
            <person name="Han Y.W."/>
            <person name="Kajitani R."/>
            <person name="Morimoto H."/>
            <person name="Parhat M."/>
            <person name="Tsubouchi H."/>
            <person name="Bakenova O."/>
            <person name="Ogata M."/>
            <person name="Argunhan B."/>
            <person name="Aoki R."/>
            <person name="Kajiwara S."/>
            <person name="Itoh T."/>
            <person name="Iwasaki H."/>
        </authorList>
    </citation>
    <scope>NUCLEOTIDE SEQUENCE</scope>
    <source>
        <strain evidence="12">N6</strain>
    </source>
</reference>
<dbReference type="AlphaFoldDB" id="A0A8H3TU65"/>
<dbReference type="GO" id="GO:0005227">
    <property type="term" value="F:calcium-activated cation channel activity"/>
    <property type="evidence" value="ECO:0007669"/>
    <property type="project" value="InterPro"/>
</dbReference>
<dbReference type="InterPro" id="IPR045122">
    <property type="entry name" value="Csc1-like"/>
</dbReference>
<keyword evidence="13" id="KW-1185">Reference proteome</keyword>
<evidence type="ECO:0000256" key="6">
    <source>
        <dbReference type="ARBA" id="ARBA00023136"/>
    </source>
</evidence>
<dbReference type="InterPro" id="IPR027815">
    <property type="entry name" value="CSC1/OSCA1-like_cyt"/>
</dbReference>
<keyword evidence="5 8" id="KW-1133">Transmembrane helix</keyword>
<evidence type="ECO:0000259" key="11">
    <source>
        <dbReference type="Pfam" id="PF14703"/>
    </source>
</evidence>
<dbReference type="InterPro" id="IPR003864">
    <property type="entry name" value="CSC1/OSCA1-like_7TM"/>
</dbReference>
<evidence type="ECO:0000256" key="4">
    <source>
        <dbReference type="ARBA" id="ARBA00022692"/>
    </source>
</evidence>
<evidence type="ECO:0000313" key="13">
    <source>
        <dbReference type="Proteomes" id="UP000620104"/>
    </source>
</evidence>
<evidence type="ECO:0000256" key="2">
    <source>
        <dbReference type="ARBA" id="ARBA00007779"/>
    </source>
</evidence>
<comment type="caution">
    <text evidence="12">The sequence shown here is derived from an EMBL/GenBank/DDBJ whole genome shotgun (WGS) entry which is preliminary data.</text>
</comment>
<feature type="transmembrane region" description="Helical" evidence="8">
    <location>
        <begin position="862"/>
        <end position="883"/>
    </location>
</feature>
<feature type="region of interest" description="Disordered" evidence="7">
    <location>
        <begin position="1"/>
        <end position="30"/>
    </location>
</feature>
<evidence type="ECO:0000313" key="12">
    <source>
        <dbReference type="EMBL" id="GHJ87616.1"/>
    </source>
</evidence>
<evidence type="ECO:0000256" key="1">
    <source>
        <dbReference type="ARBA" id="ARBA00004141"/>
    </source>
</evidence>
<feature type="transmembrane region" description="Helical" evidence="8">
    <location>
        <begin position="798"/>
        <end position="817"/>
    </location>
</feature>
<feature type="transmembrane region" description="Helical" evidence="8">
    <location>
        <begin position="661"/>
        <end position="682"/>
    </location>
</feature>
<proteinExistence type="inferred from homology"/>
<dbReference type="Proteomes" id="UP000620104">
    <property type="component" value="Unassembled WGS sequence"/>
</dbReference>
<dbReference type="Pfam" id="PF14703">
    <property type="entry name" value="PHM7_cyt"/>
    <property type="match status" value="1"/>
</dbReference>
<feature type="transmembrane region" description="Helical" evidence="8">
    <location>
        <begin position="823"/>
        <end position="841"/>
    </location>
</feature>
<evidence type="ECO:0000256" key="3">
    <source>
        <dbReference type="ARBA" id="ARBA00022448"/>
    </source>
</evidence>
<evidence type="ECO:0000259" key="9">
    <source>
        <dbReference type="Pfam" id="PF02714"/>
    </source>
</evidence>
<dbReference type="GO" id="GO:0005886">
    <property type="term" value="C:plasma membrane"/>
    <property type="evidence" value="ECO:0007669"/>
    <property type="project" value="TreeGrafter"/>
</dbReference>
<keyword evidence="3" id="KW-0813">Transport</keyword>
<dbReference type="EMBL" id="BLZA01000023">
    <property type="protein sequence ID" value="GHJ87616.1"/>
    <property type="molecule type" value="Genomic_DNA"/>
</dbReference>
<comment type="subcellular location">
    <subcellularLocation>
        <location evidence="1">Membrane</location>
        <topology evidence="1">Multi-pass membrane protein</topology>
    </subcellularLocation>
</comment>
<dbReference type="PANTHER" id="PTHR13018:SF139">
    <property type="entry name" value="PHOSPHATE METABOLISM PROTEIN 7"/>
    <property type="match status" value="1"/>
</dbReference>
<evidence type="ECO:0000256" key="8">
    <source>
        <dbReference type="SAM" id="Phobius"/>
    </source>
</evidence>
<feature type="transmembrane region" description="Helical" evidence="8">
    <location>
        <begin position="750"/>
        <end position="778"/>
    </location>
</feature>
<dbReference type="Pfam" id="PF13967">
    <property type="entry name" value="RSN1_TM"/>
    <property type="match status" value="1"/>
</dbReference>
<keyword evidence="4 8" id="KW-0812">Transmembrane</keyword>
<feature type="transmembrane region" description="Helical" evidence="8">
    <location>
        <begin position="111"/>
        <end position="132"/>
    </location>
</feature>
<dbReference type="Pfam" id="PF02714">
    <property type="entry name" value="RSN1_7TM"/>
    <property type="match status" value="1"/>
</dbReference>
<protein>
    <recommendedName>
        <fullName evidence="14">DUF221-domain-containing protein</fullName>
    </recommendedName>
</protein>
<feature type="region of interest" description="Disordered" evidence="7">
    <location>
        <begin position="251"/>
        <end position="276"/>
    </location>
</feature>
<comment type="similarity">
    <text evidence="2">Belongs to the CSC1 (TC 1.A.17) family.</text>
</comment>
<feature type="domain" description="CSC1/OSCA1-like N-terminal transmembrane" evidence="10">
    <location>
        <begin position="55"/>
        <end position="179"/>
    </location>
</feature>
<feature type="transmembrane region" description="Helical" evidence="8">
    <location>
        <begin position="608"/>
        <end position="641"/>
    </location>
</feature>
<dbReference type="OrthoDB" id="1689567at2759"/>